<dbReference type="Pfam" id="PF04893">
    <property type="entry name" value="Yip1"/>
    <property type="match status" value="1"/>
</dbReference>
<dbReference type="EMBL" id="CP011371">
    <property type="protein sequence ID" value="AKJ31434.1"/>
    <property type="molecule type" value="Genomic_DNA"/>
</dbReference>
<dbReference type="GO" id="GO:0016020">
    <property type="term" value="C:membrane"/>
    <property type="evidence" value="ECO:0007669"/>
    <property type="project" value="UniProtKB-SubCell"/>
</dbReference>
<keyword evidence="8" id="KW-1185">Reference proteome</keyword>
<dbReference type="KEGG" id="pbh:AAW51_4743"/>
<evidence type="ECO:0000313" key="8">
    <source>
        <dbReference type="Proteomes" id="UP000035352"/>
    </source>
</evidence>
<dbReference type="STRING" id="413882.AAW51_4743"/>
<keyword evidence="4 5" id="KW-0472">Membrane</keyword>
<keyword evidence="2 5" id="KW-0812">Transmembrane</keyword>
<evidence type="ECO:0000259" key="6">
    <source>
        <dbReference type="Pfam" id="PF04893"/>
    </source>
</evidence>
<dbReference type="OrthoDB" id="9808452at2"/>
<dbReference type="RefSeq" id="WP_047196576.1">
    <property type="nucleotide sequence ID" value="NZ_CP011371.1"/>
</dbReference>
<evidence type="ECO:0000256" key="1">
    <source>
        <dbReference type="ARBA" id="ARBA00004141"/>
    </source>
</evidence>
<organism evidence="7 8">
    <name type="scientific">Caldimonas brevitalea</name>
    <dbReference type="NCBI Taxonomy" id="413882"/>
    <lineage>
        <taxon>Bacteria</taxon>
        <taxon>Pseudomonadati</taxon>
        <taxon>Pseudomonadota</taxon>
        <taxon>Betaproteobacteria</taxon>
        <taxon>Burkholderiales</taxon>
        <taxon>Sphaerotilaceae</taxon>
        <taxon>Caldimonas</taxon>
    </lineage>
</organism>
<protein>
    <submittedName>
        <fullName evidence="7">Membrane protein</fullName>
    </submittedName>
</protein>
<evidence type="ECO:0000256" key="3">
    <source>
        <dbReference type="ARBA" id="ARBA00022989"/>
    </source>
</evidence>
<keyword evidence="3 5" id="KW-1133">Transmembrane helix</keyword>
<gene>
    <name evidence="7" type="ORF">AAW51_4743</name>
</gene>
<proteinExistence type="predicted"/>
<reference evidence="7 8" key="1">
    <citation type="submission" date="2015-05" db="EMBL/GenBank/DDBJ databases">
        <authorList>
            <person name="Tang B."/>
            <person name="Yu Y."/>
        </authorList>
    </citation>
    <scope>NUCLEOTIDE SEQUENCE [LARGE SCALE GENOMIC DNA]</scope>
    <source>
        <strain evidence="7 8">DSM 7029</strain>
    </source>
</reference>
<feature type="transmembrane region" description="Helical" evidence="5">
    <location>
        <begin position="73"/>
        <end position="94"/>
    </location>
</feature>
<evidence type="ECO:0000256" key="4">
    <source>
        <dbReference type="ARBA" id="ARBA00023136"/>
    </source>
</evidence>
<evidence type="ECO:0000313" key="7">
    <source>
        <dbReference type="EMBL" id="AKJ31434.1"/>
    </source>
</evidence>
<dbReference type="Proteomes" id="UP000035352">
    <property type="component" value="Chromosome"/>
</dbReference>
<comment type="subcellular location">
    <subcellularLocation>
        <location evidence="1">Membrane</location>
        <topology evidence="1">Multi-pass membrane protein</topology>
    </subcellularLocation>
</comment>
<dbReference type="AlphaFoldDB" id="A0A0G3BPS7"/>
<feature type="transmembrane region" description="Helical" evidence="5">
    <location>
        <begin position="156"/>
        <end position="174"/>
    </location>
</feature>
<evidence type="ECO:0000256" key="2">
    <source>
        <dbReference type="ARBA" id="ARBA00022692"/>
    </source>
</evidence>
<name>A0A0G3BPS7_9BURK</name>
<sequence length="187" mass="19874">MNIVQRVRDILLSPRAEWPVIAAERHSIATLYLQYVAILAAIPAVAGFIGLAILGQTAHMTLLGALLRIAVGYVLWLAMVFGLGLLVDAFAPAFGGRRHPLQAFKVAAYSLTPAMVTGVFMLLPSLGVLSLLGALWSVWLLYNGLPVLMKVPQQKAGGYTAVVVVCGIVLDLVVETAITMLSRPGAV</sequence>
<feature type="transmembrane region" description="Helical" evidence="5">
    <location>
        <begin position="32"/>
        <end position="53"/>
    </location>
</feature>
<accession>A0A0G3BPS7</accession>
<dbReference type="InterPro" id="IPR006977">
    <property type="entry name" value="Yip1_dom"/>
</dbReference>
<evidence type="ECO:0000256" key="5">
    <source>
        <dbReference type="SAM" id="Phobius"/>
    </source>
</evidence>
<feature type="domain" description="Yip1" evidence="6">
    <location>
        <begin position="9"/>
        <end position="170"/>
    </location>
</feature>
<feature type="transmembrane region" description="Helical" evidence="5">
    <location>
        <begin position="106"/>
        <end position="136"/>
    </location>
</feature>